<evidence type="ECO:0000256" key="3">
    <source>
        <dbReference type="ARBA" id="ARBA00022989"/>
    </source>
</evidence>
<dbReference type="InterPro" id="IPR003689">
    <property type="entry name" value="ZIP"/>
</dbReference>
<dbReference type="EMBL" id="FN654308">
    <property type="protein sequence ID" value="CBY31560.1"/>
    <property type="molecule type" value="Genomic_DNA"/>
</dbReference>
<dbReference type="AlphaFoldDB" id="E4Y7G0"/>
<feature type="transmembrane region" description="Helical" evidence="5">
    <location>
        <begin position="154"/>
        <end position="174"/>
    </location>
</feature>
<reference evidence="6" key="1">
    <citation type="journal article" date="2010" name="Science">
        <title>Plasticity of animal genome architecture unmasked by rapid evolution of a pelagic tunicate.</title>
        <authorList>
            <person name="Denoeud F."/>
            <person name="Henriet S."/>
            <person name="Mungpakdee S."/>
            <person name="Aury J.M."/>
            <person name="Da Silva C."/>
            <person name="Brinkmann H."/>
            <person name="Mikhaleva J."/>
            <person name="Olsen L.C."/>
            <person name="Jubin C."/>
            <person name="Canestro C."/>
            <person name="Bouquet J.M."/>
            <person name="Danks G."/>
            <person name="Poulain J."/>
            <person name="Campsteijn C."/>
            <person name="Adamski M."/>
            <person name="Cross I."/>
            <person name="Yadetie F."/>
            <person name="Muffato M."/>
            <person name="Louis A."/>
            <person name="Butcher S."/>
            <person name="Tsagkogeorga G."/>
            <person name="Konrad A."/>
            <person name="Singh S."/>
            <person name="Jensen M.F."/>
            <person name="Cong E.H."/>
            <person name="Eikeseth-Otteraa H."/>
            <person name="Noel B."/>
            <person name="Anthouard V."/>
            <person name="Porcel B.M."/>
            <person name="Kachouri-Lafond R."/>
            <person name="Nishino A."/>
            <person name="Ugolini M."/>
            <person name="Chourrout P."/>
            <person name="Nishida H."/>
            <person name="Aasland R."/>
            <person name="Huzurbazar S."/>
            <person name="Westhof E."/>
            <person name="Delsuc F."/>
            <person name="Lehrach H."/>
            <person name="Reinhardt R."/>
            <person name="Weissenbach J."/>
            <person name="Roy S.W."/>
            <person name="Artiguenave F."/>
            <person name="Postlethwait J.H."/>
            <person name="Manak J.R."/>
            <person name="Thompson E.M."/>
            <person name="Jaillon O."/>
            <person name="Du Pasquier L."/>
            <person name="Boudinot P."/>
            <person name="Liberles D.A."/>
            <person name="Volff J.N."/>
            <person name="Philippe H."/>
            <person name="Lenhard B."/>
            <person name="Roest Crollius H."/>
            <person name="Wincker P."/>
            <person name="Chourrout D."/>
        </authorList>
    </citation>
    <scope>NUCLEOTIDE SEQUENCE [LARGE SCALE GENOMIC DNA]</scope>
</reference>
<dbReference type="PANTHER" id="PTHR11040">
    <property type="entry name" value="ZINC/IRON TRANSPORTER"/>
    <property type="match status" value="1"/>
</dbReference>
<keyword evidence="4 5" id="KW-0472">Membrane</keyword>
<organism evidence="6">
    <name type="scientific">Oikopleura dioica</name>
    <name type="common">Tunicate</name>
    <dbReference type="NCBI Taxonomy" id="34765"/>
    <lineage>
        <taxon>Eukaryota</taxon>
        <taxon>Metazoa</taxon>
        <taxon>Chordata</taxon>
        <taxon>Tunicata</taxon>
        <taxon>Appendicularia</taxon>
        <taxon>Copelata</taxon>
        <taxon>Oikopleuridae</taxon>
        <taxon>Oikopleura</taxon>
    </lineage>
</organism>
<name>E4Y7G0_OIKDI</name>
<keyword evidence="2 5" id="KW-0812">Transmembrane</keyword>
<evidence type="ECO:0000256" key="4">
    <source>
        <dbReference type="ARBA" id="ARBA00023136"/>
    </source>
</evidence>
<accession>E4Y7G0</accession>
<feature type="transmembrane region" description="Helical" evidence="5">
    <location>
        <begin position="218"/>
        <end position="239"/>
    </location>
</feature>
<dbReference type="Pfam" id="PF02535">
    <property type="entry name" value="Zip"/>
    <property type="match status" value="2"/>
</dbReference>
<feature type="transmembrane region" description="Helical" evidence="5">
    <location>
        <begin position="127"/>
        <end position="148"/>
    </location>
</feature>
<feature type="transmembrane region" description="Helical" evidence="5">
    <location>
        <begin position="83"/>
        <end position="106"/>
    </location>
</feature>
<feature type="transmembrane region" description="Helical" evidence="5">
    <location>
        <begin position="12"/>
        <end position="30"/>
    </location>
</feature>
<gene>
    <name evidence="6" type="ORF">GSOID_T00025471001</name>
</gene>
<evidence type="ECO:0000313" key="6">
    <source>
        <dbReference type="EMBL" id="CBY31560.1"/>
    </source>
</evidence>
<dbReference type="Proteomes" id="UP000011014">
    <property type="component" value="Unassembled WGS sequence"/>
</dbReference>
<proteinExistence type="predicted"/>
<protein>
    <submittedName>
        <fullName evidence="6">Uncharacterized protein</fullName>
    </submittedName>
</protein>
<evidence type="ECO:0000256" key="1">
    <source>
        <dbReference type="ARBA" id="ARBA00004141"/>
    </source>
</evidence>
<sequence>MELWVQKTFVCLLFILFPILFGLVLPYFSMRKHLRNRTLPRWYGPVNSMSIGLLFGVLLLHLIPDAFEDTNAALEALHLSTVYPVSSLLIGTGFFLVTLVEVMVSAHNGESHDCDNMFEHSTSVNGIYTMVFGLSAHSLFEGLAVGLQSSAADVWTLTIVIMIHKCLFALIMGISALRTLTLTQSAICLFIFAISSSAGVAIGTIIEAISSESPKMDLTVGVLESISTGTFVFVVFMELVPKGMDLHAQDALKTVVLVMIGFGIMAGFQALDLISS</sequence>
<feature type="transmembrane region" description="Helical" evidence="5">
    <location>
        <begin position="186"/>
        <end position="206"/>
    </location>
</feature>
<keyword evidence="3 5" id="KW-1133">Transmembrane helix</keyword>
<feature type="transmembrane region" description="Helical" evidence="5">
    <location>
        <begin position="251"/>
        <end position="271"/>
    </location>
</feature>
<evidence type="ECO:0000256" key="5">
    <source>
        <dbReference type="SAM" id="Phobius"/>
    </source>
</evidence>
<feature type="transmembrane region" description="Helical" evidence="5">
    <location>
        <begin position="42"/>
        <end position="63"/>
    </location>
</feature>
<evidence type="ECO:0000256" key="2">
    <source>
        <dbReference type="ARBA" id="ARBA00022692"/>
    </source>
</evidence>
<comment type="subcellular location">
    <subcellularLocation>
        <location evidence="1">Membrane</location>
        <topology evidence="1">Multi-pass membrane protein</topology>
    </subcellularLocation>
</comment>
<dbReference type="PANTHER" id="PTHR11040:SF140">
    <property type="entry name" value="ZRT (ZRT), IRT- (IRT-) LIKE PROTEIN TRANSPORTER"/>
    <property type="match status" value="1"/>
</dbReference>
<dbReference type="GO" id="GO:0005886">
    <property type="term" value="C:plasma membrane"/>
    <property type="evidence" value="ECO:0007669"/>
    <property type="project" value="TreeGrafter"/>
</dbReference>
<dbReference type="GO" id="GO:0005385">
    <property type="term" value="F:zinc ion transmembrane transporter activity"/>
    <property type="evidence" value="ECO:0007669"/>
    <property type="project" value="TreeGrafter"/>
</dbReference>